<accession>A0AAN7PE01</accession>
<dbReference type="CDD" id="cd05380">
    <property type="entry name" value="CAP_euk"/>
    <property type="match status" value="1"/>
</dbReference>
<reference evidence="5" key="1">
    <citation type="submission" date="2023-01" db="EMBL/GenBank/DDBJ databases">
        <title>Key to firefly adult light organ development and bioluminescence: homeobox transcription factors regulate luciferase expression and transportation to peroxisome.</title>
        <authorList>
            <person name="Fu X."/>
        </authorList>
    </citation>
    <scope>NUCLEOTIDE SEQUENCE [LARGE SCALE GENOMIC DNA]</scope>
</reference>
<dbReference type="EMBL" id="JARPUR010000001">
    <property type="protein sequence ID" value="KAK4886510.1"/>
    <property type="molecule type" value="Genomic_DNA"/>
</dbReference>
<dbReference type="SUPFAM" id="SSF55797">
    <property type="entry name" value="PR-1-like"/>
    <property type="match status" value="1"/>
</dbReference>
<sequence length="212" mass="24766">MVLNKLLFIIYVIFEICAVDLVYRQCRFFKIGVTPRDQREILNKHNYLRYLLSNGTVPGQPKATNLKLLRYDARLAYAAQVAANTCRFSYVYPTDSRWEYIGQNMAKGGASFVNSEPEWDKAIQTWFDEYKMYRYPNAAENNTIHYLQIASAETRYVGCGYSYFLDSRYRMPSFVKLYVCYYGAGLNIANKPPYETVYIKSKHSYHLGNKCL</sequence>
<name>A0AAN7PE01_9COLE</name>
<proteinExistence type="predicted"/>
<dbReference type="InterPro" id="IPR035940">
    <property type="entry name" value="CAP_sf"/>
</dbReference>
<dbReference type="PANTHER" id="PTHR10334">
    <property type="entry name" value="CYSTEINE-RICH SECRETORY PROTEIN-RELATED"/>
    <property type="match status" value="1"/>
</dbReference>
<feature type="domain" description="SCP" evidence="3">
    <location>
        <begin position="36"/>
        <end position="190"/>
    </location>
</feature>
<dbReference type="GO" id="GO:0005576">
    <property type="term" value="C:extracellular region"/>
    <property type="evidence" value="ECO:0007669"/>
    <property type="project" value="UniProtKB-SubCell"/>
</dbReference>
<evidence type="ECO:0000256" key="2">
    <source>
        <dbReference type="ARBA" id="ARBA00022525"/>
    </source>
</evidence>
<organism evidence="4 5">
    <name type="scientific">Aquatica leii</name>
    <dbReference type="NCBI Taxonomy" id="1421715"/>
    <lineage>
        <taxon>Eukaryota</taxon>
        <taxon>Metazoa</taxon>
        <taxon>Ecdysozoa</taxon>
        <taxon>Arthropoda</taxon>
        <taxon>Hexapoda</taxon>
        <taxon>Insecta</taxon>
        <taxon>Pterygota</taxon>
        <taxon>Neoptera</taxon>
        <taxon>Endopterygota</taxon>
        <taxon>Coleoptera</taxon>
        <taxon>Polyphaga</taxon>
        <taxon>Elateriformia</taxon>
        <taxon>Elateroidea</taxon>
        <taxon>Lampyridae</taxon>
        <taxon>Luciolinae</taxon>
        <taxon>Aquatica</taxon>
    </lineage>
</organism>
<dbReference type="Proteomes" id="UP001353858">
    <property type="component" value="Unassembled WGS sequence"/>
</dbReference>
<evidence type="ECO:0000313" key="4">
    <source>
        <dbReference type="EMBL" id="KAK4886510.1"/>
    </source>
</evidence>
<evidence type="ECO:0000313" key="5">
    <source>
        <dbReference type="Proteomes" id="UP001353858"/>
    </source>
</evidence>
<dbReference type="SMART" id="SM00198">
    <property type="entry name" value="SCP"/>
    <property type="match status" value="1"/>
</dbReference>
<evidence type="ECO:0000259" key="3">
    <source>
        <dbReference type="SMART" id="SM00198"/>
    </source>
</evidence>
<evidence type="ECO:0000256" key="1">
    <source>
        <dbReference type="ARBA" id="ARBA00004613"/>
    </source>
</evidence>
<gene>
    <name evidence="4" type="ORF">RN001_002781</name>
</gene>
<dbReference type="InterPro" id="IPR001283">
    <property type="entry name" value="CRISP-related"/>
</dbReference>
<comment type="subcellular location">
    <subcellularLocation>
        <location evidence="1">Secreted</location>
    </subcellularLocation>
</comment>
<dbReference type="InterPro" id="IPR014044">
    <property type="entry name" value="CAP_dom"/>
</dbReference>
<keyword evidence="5" id="KW-1185">Reference proteome</keyword>
<keyword evidence="2" id="KW-0964">Secreted</keyword>
<dbReference type="PRINTS" id="PR00837">
    <property type="entry name" value="V5TPXLIKE"/>
</dbReference>
<dbReference type="AlphaFoldDB" id="A0AAN7PE01"/>
<dbReference type="Pfam" id="PF00188">
    <property type="entry name" value="CAP"/>
    <property type="match status" value="1"/>
</dbReference>
<dbReference type="Gene3D" id="3.40.33.10">
    <property type="entry name" value="CAP"/>
    <property type="match status" value="1"/>
</dbReference>
<protein>
    <recommendedName>
        <fullName evidence="3">SCP domain-containing protein</fullName>
    </recommendedName>
</protein>
<comment type="caution">
    <text evidence="4">The sequence shown here is derived from an EMBL/GenBank/DDBJ whole genome shotgun (WGS) entry which is preliminary data.</text>
</comment>